<gene>
    <name evidence="4" type="primary">rsmD</name>
    <name evidence="4" type="ORF">GCM10023198_21290</name>
</gene>
<dbReference type="NCBIfam" id="TIGR00095">
    <property type="entry name" value="16S rRNA (guanine(966)-N(2))-methyltransferase RsmD"/>
    <property type="match status" value="1"/>
</dbReference>
<dbReference type="EMBL" id="BAABHM010000011">
    <property type="protein sequence ID" value="GAA4700301.1"/>
    <property type="molecule type" value="Genomic_DNA"/>
</dbReference>
<name>A0ABP8X5Q2_9MICO</name>
<dbReference type="PANTHER" id="PTHR43542">
    <property type="entry name" value="METHYLTRANSFERASE"/>
    <property type="match status" value="1"/>
</dbReference>
<dbReference type="Pfam" id="PF03602">
    <property type="entry name" value="Cons_hypoth95"/>
    <property type="match status" value="1"/>
</dbReference>
<dbReference type="PROSITE" id="PS00092">
    <property type="entry name" value="N6_MTASE"/>
    <property type="match status" value="1"/>
</dbReference>
<protein>
    <submittedName>
        <fullName evidence="4">16S rRNA (Guanine(966)-N(2))-methyltransferase RsmD</fullName>
    </submittedName>
</protein>
<reference evidence="5" key="1">
    <citation type="journal article" date="2019" name="Int. J. Syst. Evol. Microbiol.">
        <title>The Global Catalogue of Microorganisms (GCM) 10K type strain sequencing project: providing services to taxonomists for standard genome sequencing and annotation.</title>
        <authorList>
            <consortium name="The Broad Institute Genomics Platform"/>
            <consortium name="The Broad Institute Genome Sequencing Center for Infectious Disease"/>
            <person name="Wu L."/>
            <person name="Ma J."/>
        </authorList>
    </citation>
    <scope>NUCLEOTIDE SEQUENCE [LARGE SCALE GENOMIC DNA]</scope>
    <source>
        <strain evidence="5">JCM 17975</strain>
    </source>
</reference>
<evidence type="ECO:0000313" key="5">
    <source>
        <dbReference type="Proteomes" id="UP001500843"/>
    </source>
</evidence>
<dbReference type="SUPFAM" id="SSF53335">
    <property type="entry name" value="S-adenosyl-L-methionine-dependent methyltransferases"/>
    <property type="match status" value="1"/>
</dbReference>
<dbReference type="InterPro" id="IPR004398">
    <property type="entry name" value="RNA_MeTrfase_RsmD"/>
</dbReference>
<comment type="caution">
    <text evidence="4">The sequence shown here is derived from an EMBL/GenBank/DDBJ whole genome shotgun (WGS) entry which is preliminary data.</text>
</comment>
<proteinExistence type="predicted"/>
<dbReference type="Gene3D" id="3.40.50.150">
    <property type="entry name" value="Vaccinia Virus protein VP39"/>
    <property type="match status" value="1"/>
</dbReference>
<feature type="region of interest" description="Disordered" evidence="3">
    <location>
        <begin position="236"/>
        <end position="257"/>
    </location>
</feature>
<evidence type="ECO:0000256" key="3">
    <source>
        <dbReference type="SAM" id="MobiDB-lite"/>
    </source>
</evidence>
<dbReference type="InterPro" id="IPR002052">
    <property type="entry name" value="DNA_methylase_N6_adenine_CS"/>
</dbReference>
<organism evidence="4 5">
    <name type="scientific">Promicromonospora umidemergens</name>
    <dbReference type="NCBI Taxonomy" id="629679"/>
    <lineage>
        <taxon>Bacteria</taxon>
        <taxon>Bacillati</taxon>
        <taxon>Actinomycetota</taxon>
        <taxon>Actinomycetes</taxon>
        <taxon>Micrococcales</taxon>
        <taxon>Promicromonosporaceae</taxon>
        <taxon>Promicromonospora</taxon>
    </lineage>
</organism>
<keyword evidence="2" id="KW-0808">Transferase</keyword>
<dbReference type="Proteomes" id="UP001500843">
    <property type="component" value="Unassembled WGS sequence"/>
</dbReference>
<dbReference type="PANTHER" id="PTHR43542:SF1">
    <property type="entry name" value="METHYLTRANSFERASE"/>
    <property type="match status" value="1"/>
</dbReference>
<dbReference type="InterPro" id="IPR029063">
    <property type="entry name" value="SAM-dependent_MTases_sf"/>
</dbReference>
<keyword evidence="5" id="KW-1185">Reference proteome</keyword>
<dbReference type="CDD" id="cd02440">
    <property type="entry name" value="AdoMet_MTases"/>
    <property type="match status" value="1"/>
</dbReference>
<accession>A0ABP8X5Q2</accession>
<evidence type="ECO:0000256" key="1">
    <source>
        <dbReference type="ARBA" id="ARBA00022603"/>
    </source>
</evidence>
<keyword evidence="1" id="KW-0489">Methyltransferase</keyword>
<sequence length="257" mass="26199">MPARLQTQLRPRTPTKSAVGRELAPGWRAGSGLRVRLAGVTRIVAGFLGGRTIAVPPKGTRPTSDRVREAIFSRLTHLGVLDGARVLDLYAGSGALGLEAASRGAASVTLVDSARPAADVARKNVAALKLTAVRVVTETAERFAAALAGASPRAGSAAAPGPTPALDLVFLDPPYDLDENTLATVLTHLATPGVLADDAVVVVERSVRTPEPAWPAGLAAFARKDYGETAVYYAEPSGAEPAGAGPPSTGPSDSVGA</sequence>
<evidence type="ECO:0000256" key="2">
    <source>
        <dbReference type="ARBA" id="ARBA00022679"/>
    </source>
</evidence>
<evidence type="ECO:0000313" key="4">
    <source>
        <dbReference type="EMBL" id="GAA4700301.1"/>
    </source>
</evidence>